<sequence length="182" mass="19898">MVSETPPDDYRLLVPRDWFRIDLCQDRWRPQLKLYADRRAAAHRMPSATRAELWKALRNVTEAGVAKGALEIYLRADTAESAVTPVSLLVSLMATGELPDGGADSLAELLAGRHPAATVTRPEHPAGPAVLVTTAESLDLYVEIPGRRGFLHLSFRIPVSGSTGPMGELCRAIGDSLRWSRT</sequence>
<reference evidence="1 3" key="1">
    <citation type="submission" date="2018-08" db="EMBL/GenBank/DDBJ databases">
        <authorList>
            <person name="Ferrada E.E."/>
            <person name="Latorre B.A."/>
        </authorList>
    </citation>
    <scope>NUCLEOTIDE SEQUENCE [LARGE SCALE GENOMIC DNA]</scope>
    <source>
        <strain evidence="1 3">VK-A60T</strain>
    </source>
</reference>
<evidence type="ECO:0000313" key="3">
    <source>
        <dbReference type="Proteomes" id="UP000259636"/>
    </source>
</evidence>
<evidence type="ECO:0000313" key="4">
    <source>
        <dbReference type="Proteomes" id="UP000596311"/>
    </source>
</evidence>
<gene>
    <name evidence="1" type="ORF">D0C37_19655</name>
    <name evidence="2" type="ORF">G9U55_12045</name>
</gene>
<name>A0A385DM88_9ACTN</name>
<keyword evidence="4" id="KW-1185">Reference proteome</keyword>
<dbReference type="EMBL" id="CP031742">
    <property type="protein sequence ID" value="AXQ59030.1"/>
    <property type="molecule type" value="Genomic_DNA"/>
</dbReference>
<organism evidence="1 3">
    <name type="scientific">Streptomyces koyangensis</name>
    <dbReference type="NCBI Taxonomy" id="188770"/>
    <lineage>
        <taxon>Bacteria</taxon>
        <taxon>Bacillati</taxon>
        <taxon>Actinomycetota</taxon>
        <taxon>Actinomycetes</taxon>
        <taxon>Kitasatosporales</taxon>
        <taxon>Streptomycetaceae</taxon>
        <taxon>Streptomyces</taxon>
        <taxon>Streptomyces aurantiacus group</taxon>
    </lineage>
</organism>
<dbReference type="Proteomes" id="UP000259636">
    <property type="component" value="Chromosome"/>
</dbReference>
<dbReference type="AlphaFoldDB" id="A0A385DM88"/>
<dbReference type="KEGG" id="sky:D0C37_19655"/>
<proteinExistence type="predicted"/>
<dbReference type="Proteomes" id="UP000596311">
    <property type="component" value="Chromosome"/>
</dbReference>
<reference evidence="2 4" key="2">
    <citation type="submission" date="2020-03" db="EMBL/GenBank/DDBJ databases">
        <title>Genome mining and metabolic profiling illuminate the polycyclic tetramate macrolactams from Streptomyces koyangensis SCSIO 5802.</title>
        <authorList>
            <person name="Ding W."/>
        </authorList>
    </citation>
    <scope>NUCLEOTIDE SEQUENCE [LARGE SCALE GENOMIC DNA]</scope>
    <source>
        <strain evidence="2 4">SCSIO 5802</strain>
    </source>
</reference>
<protein>
    <submittedName>
        <fullName evidence="1">Uncharacterized protein</fullName>
    </submittedName>
</protein>
<evidence type="ECO:0000313" key="2">
    <source>
        <dbReference type="EMBL" id="QRF06169.1"/>
    </source>
</evidence>
<accession>A0A385DM88</accession>
<dbReference type="EMBL" id="CP049945">
    <property type="protein sequence ID" value="QRF06169.1"/>
    <property type="molecule type" value="Genomic_DNA"/>
</dbReference>
<evidence type="ECO:0000313" key="1">
    <source>
        <dbReference type="EMBL" id="AXQ59030.1"/>
    </source>
</evidence>